<evidence type="ECO:0000313" key="1">
    <source>
        <dbReference type="EMBL" id="THC92472.1"/>
    </source>
</evidence>
<reference evidence="1 2" key="1">
    <citation type="submission" date="2019-03" db="EMBL/GenBank/DDBJ databases">
        <title>The genome sequence of a newly discovered highly antifungal drug resistant Aspergillus species, Aspergillus tanneri NIH 1004.</title>
        <authorList>
            <person name="Mounaud S."/>
            <person name="Singh I."/>
            <person name="Joardar V."/>
            <person name="Pakala S."/>
            <person name="Pakala S."/>
            <person name="Venepally P."/>
            <person name="Hoover J."/>
            <person name="Nierman W."/>
            <person name="Chung J."/>
            <person name="Losada L."/>
        </authorList>
    </citation>
    <scope>NUCLEOTIDE SEQUENCE [LARGE SCALE GENOMIC DNA]</scope>
    <source>
        <strain evidence="1 2">NIH1004</strain>
    </source>
</reference>
<dbReference type="AlphaFoldDB" id="A0A4S3JBR5"/>
<dbReference type="VEuPathDB" id="FungiDB:EYZ11_008063"/>
<dbReference type="Proteomes" id="UP000308092">
    <property type="component" value="Unassembled WGS sequence"/>
</dbReference>
<organism evidence="1 2">
    <name type="scientific">Aspergillus tanneri</name>
    <dbReference type="NCBI Taxonomy" id="1220188"/>
    <lineage>
        <taxon>Eukaryota</taxon>
        <taxon>Fungi</taxon>
        <taxon>Dikarya</taxon>
        <taxon>Ascomycota</taxon>
        <taxon>Pezizomycotina</taxon>
        <taxon>Eurotiomycetes</taxon>
        <taxon>Eurotiomycetidae</taxon>
        <taxon>Eurotiales</taxon>
        <taxon>Aspergillaceae</taxon>
        <taxon>Aspergillus</taxon>
        <taxon>Aspergillus subgen. Circumdati</taxon>
    </lineage>
</organism>
<name>A0A4S3JBR5_9EURO</name>
<protein>
    <submittedName>
        <fullName evidence="1">Uncharacterized protein</fullName>
    </submittedName>
</protein>
<gene>
    <name evidence="1" type="ORF">EYZ11_008063</name>
</gene>
<proteinExistence type="predicted"/>
<evidence type="ECO:0000313" key="2">
    <source>
        <dbReference type="Proteomes" id="UP000308092"/>
    </source>
</evidence>
<accession>A0A4S3JBR5</accession>
<sequence length="64" mass="7147">MSAKETFEDSNFCSIPRVALVMPFPYFKSTASIVKPLNDLKDREWDGLSSAGLASKVVLRGDFY</sequence>
<dbReference type="EMBL" id="SOSA01000332">
    <property type="protein sequence ID" value="THC92472.1"/>
    <property type="molecule type" value="Genomic_DNA"/>
</dbReference>
<keyword evidence="2" id="KW-1185">Reference proteome</keyword>
<comment type="caution">
    <text evidence="1">The sequence shown here is derived from an EMBL/GenBank/DDBJ whole genome shotgun (WGS) entry which is preliminary data.</text>
</comment>